<comment type="caution">
    <text evidence="8">The sequence shown here is derived from an EMBL/GenBank/DDBJ whole genome shotgun (WGS) entry which is preliminary data.</text>
</comment>
<evidence type="ECO:0000256" key="2">
    <source>
        <dbReference type="ARBA" id="ARBA00022475"/>
    </source>
</evidence>
<name>A0A8J5JRA7_HOMAM</name>
<protein>
    <submittedName>
        <fullName evidence="8">Putative 7tm Chemosensory receptor-containing protein 10</fullName>
    </submittedName>
</protein>
<evidence type="ECO:0000256" key="6">
    <source>
        <dbReference type="SAM" id="MobiDB-lite"/>
    </source>
</evidence>
<dbReference type="EMBL" id="JAHLQT010032701">
    <property type="protein sequence ID" value="KAG7159704.1"/>
    <property type="molecule type" value="Genomic_DNA"/>
</dbReference>
<dbReference type="GO" id="GO:0005886">
    <property type="term" value="C:plasma membrane"/>
    <property type="evidence" value="ECO:0007669"/>
    <property type="project" value="UniProtKB-SubCell"/>
</dbReference>
<keyword evidence="5 7" id="KW-0472">Membrane</keyword>
<keyword evidence="3 7" id="KW-0812">Transmembrane</keyword>
<keyword evidence="4 7" id="KW-1133">Transmembrane helix</keyword>
<dbReference type="InterPro" id="IPR013604">
    <property type="entry name" value="7TM_chemorcpt"/>
</dbReference>
<accession>A0A8J5JRA7</accession>
<keyword evidence="8" id="KW-0675">Receptor</keyword>
<reference evidence="8" key="1">
    <citation type="journal article" date="2021" name="Sci. Adv.">
        <title>The American lobster genome reveals insights on longevity, neural, and immune adaptations.</title>
        <authorList>
            <person name="Polinski J.M."/>
            <person name="Zimin A.V."/>
            <person name="Clark K.F."/>
            <person name="Kohn A.B."/>
            <person name="Sadowski N."/>
            <person name="Timp W."/>
            <person name="Ptitsyn A."/>
            <person name="Khanna P."/>
            <person name="Romanova D.Y."/>
            <person name="Williams P."/>
            <person name="Greenwood S.J."/>
            <person name="Moroz L.L."/>
            <person name="Walt D.R."/>
            <person name="Bodnar A.G."/>
        </authorList>
    </citation>
    <scope>NUCLEOTIDE SEQUENCE</scope>
    <source>
        <strain evidence="8">GMGI-L3</strain>
    </source>
</reference>
<feature type="region of interest" description="Disordered" evidence="6">
    <location>
        <begin position="1"/>
        <end position="32"/>
    </location>
</feature>
<evidence type="ECO:0000256" key="4">
    <source>
        <dbReference type="ARBA" id="ARBA00022989"/>
    </source>
</evidence>
<evidence type="ECO:0000256" key="5">
    <source>
        <dbReference type="ARBA" id="ARBA00023136"/>
    </source>
</evidence>
<dbReference type="AlphaFoldDB" id="A0A8J5JRA7"/>
<sequence length="123" mass="13924">MSSEAVGQRRNGTVPSLRQQSTGGNTPSNNIILTHKSPEKDFFYNQQVDKAAGMLKKFSCQSSNYFVKAQVSYLLHLLEPLQIFDFYGWYRLDYSTLVGVVNLMVTYLVILVQVGDQPLNRQA</sequence>
<dbReference type="Pfam" id="PF08395">
    <property type="entry name" value="7tm_7"/>
    <property type="match status" value="1"/>
</dbReference>
<evidence type="ECO:0000313" key="8">
    <source>
        <dbReference type="EMBL" id="KAG7159704.1"/>
    </source>
</evidence>
<keyword evidence="9" id="KW-1185">Reference proteome</keyword>
<evidence type="ECO:0000313" key="9">
    <source>
        <dbReference type="Proteomes" id="UP000747542"/>
    </source>
</evidence>
<dbReference type="GO" id="GO:0050909">
    <property type="term" value="P:sensory perception of taste"/>
    <property type="evidence" value="ECO:0007669"/>
    <property type="project" value="InterPro"/>
</dbReference>
<gene>
    <name evidence="8" type="ORF">Hamer_G026769</name>
</gene>
<dbReference type="Proteomes" id="UP000747542">
    <property type="component" value="Unassembled WGS sequence"/>
</dbReference>
<comment type="subcellular location">
    <subcellularLocation>
        <location evidence="1">Cell membrane</location>
        <topology evidence="1">Multi-pass membrane protein</topology>
    </subcellularLocation>
</comment>
<keyword evidence="2" id="KW-1003">Cell membrane</keyword>
<evidence type="ECO:0000256" key="7">
    <source>
        <dbReference type="SAM" id="Phobius"/>
    </source>
</evidence>
<evidence type="ECO:0000256" key="3">
    <source>
        <dbReference type="ARBA" id="ARBA00022692"/>
    </source>
</evidence>
<feature type="transmembrane region" description="Helical" evidence="7">
    <location>
        <begin position="94"/>
        <end position="114"/>
    </location>
</feature>
<evidence type="ECO:0000256" key="1">
    <source>
        <dbReference type="ARBA" id="ARBA00004651"/>
    </source>
</evidence>
<organism evidence="8 9">
    <name type="scientific">Homarus americanus</name>
    <name type="common">American lobster</name>
    <dbReference type="NCBI Taxonomy" id="6706"/>
    <lineage>
        <taxon>Eukaryota</taxon>
        <taxon>Metazoa</taxon>
        <taxon>Ecdysozoa</taxon>
        <taxon>Arthropoda</taxon>
        <taxon>Crustacea</taxon>
        <taxon>Multicrustacea</taxon>
        <taxon>Malacostraca</taxon>
        <taxon>Eumalacostraca</taxon>
        <taxon>Eucarida</taxon>
        <taxon>Decapoda</taxon>
        <taxon>Pleocyemata</taxon>
        <taxon>Astacidea</taxon>
        <taxon>Nephropoidea</taxon>
        <taxon>Nephropidae</taxon>
        <taxon>Homarus</taxon>
    </lineage>
</organism>
<proteinExistence type="predicted"/>